<evidence type="ECO:0000256" key="4">
    <source>
        <dbReference type="ARBA" id="ARBA00022801"/>
    </source>
</evidence>
<dbReference type="InterPro" id="IPR015679">
    <property type="entry name" value="PLipase_D_fam"/>
</dbReference>
<protein>
    <recommendedName>
        <fullName evidence="7">Phospholipase</fullName>
        <ecNumber evidence="7">3.1.4.4</ecNumber>
    </recommendedName>
</protein>
<evidence type="ECO:0000256" key="6">
    <source>
        <dbReference type="ARBA" id="ARBA00023098"/>
    </source>
</evidence>
<dbReference type="InterPro" id="IPR025202">
    <property type="entry name" value="PLD-like_dom"/>
</dbReference>
<feature type="domain" description="PLD phosphodiesterase" evidence="9">
    <location>
        <begin position="1204"/>
        <end position="1231"/>
    </location>
</feature>
<feature type="compositionally biased region" description="Polar residues" evidence="8">
    <location>
        <begin position="1621"/>
        <end position="1635"/>
    </location>
</feature>
<dbReference type="PANTHER" id="PTHR18896">
    <property type="entry name" value="PHOSPHOLIPASE D"/>
    <property type="match status" value="1"/>
</dbReference>
<dbReference type="Pfam" id="PF13091">
    <property type="entry name" value="PLDc_2"/>
    <property type="match status" value="1"/>
</dbReference>
<feature type="compositionally biased region" description="Polar residues" evidence="8">
    <location>
        <begin position="15"/>
        <end position="35"/>
    </location>
</feature>
<dbReference type="EC" id="3.1.4.4" evidence="7"/>
<evidence type="ECO:0000256" key="3">
    <source>
        <dbReference type="ARBA" id="ARBA00022737"/>
    </source>
</evidence>
<dbReference type="Pfam" id="PF00614">
    <property type="entry name" value="PLDc"/>
    <property type="match status" value="1"/>
</dbReference>
<evidence type="ECO:0000256" key="5">
    <source>
        <dbReference type="ARBA" id="ARBA00022963"/>
    </source>
</evidence>
<dbReference type="EMBL" id="HG937693">
    <property type="protein sequence ID" value="CDP35669.1"/>
    <property type="molecule type" value="Genomic_DNA"/>
</dbReference>
<dbReference type="CDD" id="cd09141">
    <property type="entry name" value="PLDc_vPLD1_2_yPLD_like_2"/>
    <property type="match status" value="1"/>
</dbReference>
<feature type="region of interest" description="Disordered" evidence="8">
    <location>
        <begin position="1307"/>
        <end position="1336"/>
    </location>
</feature>
<feature type="region of interest" description="Disordered" evidence="8">
    <location>
        <begin position="1"/>
        <end position="177"/>
    </location>
</feature>
<feature type="domain" description="PLD phosphodiesterase" evidence="9">
    <location>
        <begin position="900"/>
        <end position="927"/>
    </location>
</feature>
<keyword evidence="6" id="KW-0443">Lipid metabolism</keyword>
<reference evidence="10" key="1">
    <citation type="submission" date="2014-02" db="EMBL/GenBank/DDBJ databases">
        <authorList>
            <person name="Genoscope - CEA"/>
        </authorList>
    </citation>
    <scope>NUCLEOTIDE SEQUENCE</scope>
    <source>
        <strain evidence="10">LS3</strain>
    </source>
</reference>
<dbReference type="InterPro" id="IPR001736">
    <property type="entry name" value="PLipase_D/transphosphatidylase"/>
</dbReference>
<dbReference type="CDD" id="cd01254">
    <property type="entry name" value="PH_PLD"/>
    <property type="match status" value="1"/>
</dbReference>
<comment type="catalytic activity">
    <reaction evidence="1 7">
        <text>a 1,2-diacyl-sn-glycero-3-phosphocholine + H2O = a 1,2-diacyl-sn-glycero-3-phosphate + choline + H(+)</text>
        <dbReference type="Rhea" id="RHEA:14445"/>
        <dbReference type="ChEBI" id="CHEBI:15354"/>
        <dbReference type="ChEBI" id="CHEBI:15377"/>
        <dbReference type="ChEBI" id="CHEBI:15378"/>
        <dbReference type="ChEBI" id="CHEBI:57643"/>
        <dbReference type="ChEBI" id="CHEBI:58608"/>
        <dbReference type="EC" id="3.1.4.4"/>
    </reaction>
</comment>
<feature type="compositionally biased region" description="Low complexity" evidence="8">
    <location>
        <begin position="530"/>
        <end position="549"/>
    </location>
</feature>
<proteinExistence type="inferred from homology"/>
<dbReference type="FunFam" id="3.30.870.10:FF:000011">
    <property type="entry name" value="Phospholipase"/>
    <property type="match status" value="1"/>
</dbReference>
<feature type="compositionally biased region" description="Polar residues" evidence="8">
    <location>
        <begin position="46"/>
        <end position="58"/>
    </location>
</feature>
<evidence type="ECO:0000256" key="2">
    <source>
        <dbReference type="ARBA" id="ARBA00008664"/>
    </source>
</evidence>
<dbReference type="PANTHER" id="PTHR18896:SF76">
    <property type="entry name" value="PHOSPHOLIPASE"/>
    <property type="match status" value="1"/>
</dbReference>
<dbReference type="PIRSF" id="PIRSF009376">
    <property type="entry name" value="Phospholipase_D_euk"/>
    <property type="match status" value="1"/>
</dbReference>
<evidence type="ECO:0000259" key="9">
    <source>
        <dbReference type="PROSITE" id="PS50035"/>
    </source>
</evidence>
<dbReference type="SUPFAM" id="SSF56024">
    <property type="entry name" value="Phospholipase D/nuclease"/>
    <property type="match status" value="2"/>
</dbReference>
<dbReference type="SMART" id="SM00155">
    <property type="entry name" value="PLDc"/>
    <property type="match status" value="2"/>
</dbReference>
<name>A0A060T4F8_BLAAD</name>
<reference evidence="10" key="2">
    <citation type="submission" date="2014-06" db="EMBL/GenBank/DDBJ databases">
        <title>The complete genome of Blastobotrys (Arxula) adeninivorans LS3 - a yeast of biotechnological interest.</title>
        <authorList>
            <person name="Kunze G."/>
            <person name="Gaillardin C."/>
            <person name="Czernicka M."/>
            <person name="Durrens P."/>
            <person name="Martin T."/>
            <person name="Boer E."/>
            <person name="Gabaldon T."/>
            <person name="Cruz J."/>
            <person name="Talla E."/>
            <person name="Marck C."/>
            <person name="Goffeau A."/>
            <person name="Barbe V."/>
            <person name="Baret P."/>
            <person name="Baronian K."/>
            <person name="Beier S."/>
            <person name="Bleykasten C."/>
            <person name="Bode R."/>
            <person name="Casaregola S."/>
            <person name="Despons L."/>
            <person name="Fairhead C."/>
            <person name="Giersberg M."/>
            <person name="Gierski P."/>
            <person name="Hahnel U."/>
            <person name="Hartmann A."/>
            <person name="Jankowska D."/>
            <person name="Jubin C."/>
            <person name="Jung P."/>
            <person name="Lafontaine I."/>
            <person name="Leh-Louis V."/>
            <person name="Lemaire M."/>
            <person name="Marcet-Houben M."/>
            <person name="Mascher M."/>
            <person name="Morel G."/>
            <person name="Richard G.-F."/>
            <person name="Riechen J."/>
            <person name="Sacerdot C."/>
            <person name="Sarkar A."/>
            <person name="Savel G."/>
            <person name="Schacherer J."/>
            <person name="Sherman D."/>
            <person name="Straub M.-L."/>
            <person name="Stein N."/>
            <person name="Thierry A."/>
            <person name="Trautwein-Schult A."/>
            <person name="Westhof E."/>
            <person name="Worch S."/>
            <person name="Dujon B."/>
            <person name="Souciet J.-L."/>
            <person name="Wincker P."/>
            <person name="Scholz U."/>
            <person name="Neuveglise N."/>
        </authorList>
    </citation>
    <scope>NUCLEOTIDE SEQUENCE</scope>
    <source>
        <strain evidence="10">LS3</strain>
    </source>
</reference>
<evidence type="ECO:0000256" key="8">
    <source>
        <dbReference type="SAM" id="MobiDB-lite"/>
    </source>
</evidence>
<keyword evidence="3" id="KW-0677">Repeat</keyword>
<dbReference type="CDD" id="cd09138">
    <property type="entry name" value="PLDc_vPLD1_2_yPLD_like_1"/>
    <property type="match status" value="1"/>
</dbReference>
<feature type="region of interest" description="Disordered" evidence="8">
    <location>
        <begin position="500"/>
        <end position="549"/>
    </location>
</feature>
<feature type="compositionally biased region" description="Acidic residues" evidence="8">
    <location>
        <begin position="1601"/>
        <end position="1610"/>
    </location>
</feature>
<dbReference type="GO" id="GO:0035556">
    <property type="term" value="P:intracellular signal transduction"/>
    <property type="evidence" value="ECO:0007669"/>
    <property type="project" value="InterPro"/>
</dbReference>
<dbReference type="GO" id="GO:0004630">
    <property type="term" value="F:phospholipase D activity"/>
    <property type="evidence" value="ECO:0007669"/>
    <property type="project" value="UniProtKB-UniRule"/>
</dbReference>
<keyword evidence="4 7" id="KW-0378">Hydrolase</keyword>
<feature type="compositionally biased region" description="Basic and acidic residues" evidence="8">
    <location>
        <begin position="1307"/>
        <end position="1325"/>
    </location>
</feature>
<feature type="compositionally biased region" description="Acidic residues" evidence="8">
    <location>
        <begin position="1574"/>
        <end position="1584"/>
    </location>
</feature>
<feature type="compositionally biased region" description="Basic and acidic residues" evidence="8">
    <location>
        <begin position="261"/>
        <end position="275"/>
    </location>
</feature>
<dbReference type="InterPro" id="IPR016555">
    <property type="entry name" value="PLipase_D_euk"/>
</dbReference>
<organism evidence="10">
    <name type="scientific">Blastobotrys adeninivorans</name>
    <name type="common">Yeast</name>
    <name type="synonym">Arxula adeninivorans</name>
    <dbReference type="NCBI Taxonomy" id="409370"/>
    <lineage>
        <taxon>Eukaryota</taxon>
        <taxon>Fungi</taxon>
        <taxon>Dikarya</taxon>
        <taxon>Ascomycota</taxon>
        <taxon>Saccharomycotina</taxon>
        <taxon>Dipodascomycetes</taxon>
        <taxon>Dipodascales</taxon>
        <taxon>Trichomonascaceae</taxon>
        <taxon>Blastobotrys</taxon>
    </lineage>
</organism>
<keyword evidence="5 7" id="KW-0442">Lipid degradation</keyword>
<dbReference type="GO" id="GO:0009395">
    <property type="term" value="P:phospholipid catabolic process"/>
    <property type="evidence" value="ECO:0007669"/>
    <property type="project" value="TreeGrafter"/>
</dbReference>
<comment type="similarity">
    <text evidence="2 7">Belongs to the phospholipase D family.</text>
</comment>
<evidence type="ECO:0000313" key="10">
    <source>
        <dbReference type="EMBL" id="CDP35669.1"/>
    </source>
</evidence>
<dbReference type="Gene3D" id="3.30.870.10">
    <property type="entry name" value="Endonuclease Chain A"/>
    <property type="match status" value="2"/>
</dbReference>
<dbReference type="PROSITE" id="PS50035">
    <property type="entry name" value="PLD"/>
    <property type="match status" value="2"/>
</dbReference>
<accession>A0A060T4F8</accession>
<feature type="region of interest" description="Disordered" evidence="8">
    <location>
        <begin position="1559"/>
        <end position="1651"/>
    </location>
</feature>
<evidence type="ECO:0000256" key="7">
    <source>
        <dbReference type="PIRNR" id="PIRNR009376"/>
    </source>
</evidence>
<sequence length="1707" mass="194492">MVELEISPIPDSESRATPNQKSFNSTLPAKQTSNKHSLKSQDYAEGNNNDALRPSSNAKVDGYFDYVRATNTPSPLTSPVPKDDFPNNDGSVADGPSVKFHNNVTRPDAGMVKTDDSSDTEANTPPKRSGRRLGRPPVRVFRSSFQTKSPTGTSSFFASLKKPSSLRSTDGMASDTEAYLNGDENIGVDASSEQLAGDSDAPNNRSTPALPHPYRLSASKRSKSEASVAQVRRPWRQKPKYLSRSVDLRKGVDSGASGDEIDPHVHSDTEAHDELGDLSGNETNQVKPKRRFRYVRSNTMGDLFSGSSGAGGNNQGNGGRIFKRRISAFNVDNAPGATWKDLKNTLRMNFGIRKKKEAAVPEIDYEKSTELINELFAGAPAAIIAGSTFHRDEKGLKRIPVLLEQIKFRLTDVTSTLREKNRKYKLELEYGSGPARLTWTIYRHRKDFIVLHNQFKSTRFQASRIFGDNTKLPKLPARDHYMPHNRRLSAISSRLGPVASFREGANTPGRRHSLTDSSDQAIPNIDEVLSSRQSSRPSSRRSSLISSVSSNSSRLSEALAPTRSRVERERQARSEAKAHAYAQLQKGMEMYLKALFQMYRFDSEANRIFQFLELSNMSIRLAPENSFRGKEGYLFVRSSSAVQGWRVTHWRPNDLSQMISRHTPKWFMVRHSYIVCVENIYETNILEVFLVDSGFRVSHGKIGDPDEQQNQADLSDDQLSDSGRVIHSKMTPGQVHLSLQLENNERTLKLLPTSGDKTLHSWLDSIQQMKEQTIWSKKQRFNSFAPVRHHAHCRWFVDGRDYFWAVSEAISSARDVIYILDWWLSPELYMRRPPETNQEWRLDRLLKRKAEEGVKIFVIVYRNVGQTIPIDSMYTKHSLLDLHENIYVMRSPNQLLQNTFFWAHHEKLCLIDHSIAFVGGLDLCYGRWDTPSHVLNDDKPYAFYPPGTKRFDGTQLWPGKDYSNPRVSDFFELDRPYESMYDRNNVPRMPWHDVHMMVVGQPARDLVRHFVQRWNYVLRQKRPSRYTPLLLPPPDLTDEQVRQLNFDGTCEIQVLRSSGPWSLGLKQTEHSIQNAYIKAIEQSEHFVYIENQFFVTSTMLENAKIENRIGDALVERIMRAHENGENWRAVIIIPLMPGFESQVDLPDGSSVRMIMQCQYFSISRGSNSIFSRLMQAGIEPDDYIQFYSLRKWGKIGPNKKLVTEQLYIHAKTMVVDDRVAIIGSANINERSMRGNRDSEVACIVRDAFQLDSMMGGQPYQVGHFAHTLRVRLMREHLGVDIDQLSIVDAEASKLDYVEYEDGSRRLTRRVEKEGDPLRPDDDRRPSAAGEDEGQHFSMPTEAIEMRGFNHFAGIDNIGLRDKKAFSTDSRIQGNTRHRADVEGKGDDGWKIPGRVKKDRLKGKEKETFNGINDNVSNIVDEILESDVDDILKFKRKLYERLYGVSLLRVDQFEIKPETTDGGDVKRSISLDSNLSGNSVNSVPDGTANGYLAKAIDPWAFEDPLNETFFYDFWQRIAQRNTSLYRRVFRCQPDDEVQTWKQYKEYVRYGEKFSKAQDDLFEDSGPISHGPLGDVADDPSDEQENGQENGSGSNGHVAIDNDIFDVEDEDSEDHKSEDRNASRQPSSHFGQAQSSKPPFRRRRRANTRSSRRAIGDINHIPDAAEAEANLKGIMGHLVLFPTDWLSREWESGNWFYNLDRIPPVEIYD</sequence>
<gene>
    <name evidence="10" type="ORF">GNLVRS02_ARAD1C40744g</name>
</gene>
<dbReference type="PhylomeDB" id="A0A060T4F8"/>
<feature type="compositionally biased region" description="Polar residues" evidence="8">
    <location>
        <begin position="143"/>
        <end position="157"/>
    </location>
</feature>
<feature type="compositionally biased region" description="Low complexity" evidence="8">
    <location>
        <begin position="1585"/>
        <end position="1594"/>
    </location>
</feature>
<feature type="compositionally biased region" description="Basic residues" evidence="8">
    <location>
        <begin position="1637"/>
        <end position="1650"/>
    </location>
</feature>
<feature type="compositionally biased region" description="Basic and acidic residues" evidence="8">
    <location>
        <begin position="1611"/>
        <end position="1620"/>
    </location>
</feature>
<dbReference type="GO" id="GO:0006654">
    <property type="term" value="P:phosphatidic acid biosynthetic process"/>
    <property type="evidence" value="ECO:0007669"/>
    <property type="project" value="InterPro"/>
</dbReference>
<feature type="region of interest" description="Disordered" evidence="8">
    <location>
        <begin position="193"/>
        <end position="290"/>
    </location>
</feature>
<evidence type="ECO:0000256" key="1">
    <source>
        <dbReference type="ARBA" id="ARBA00000798"/>
    </source>
</evidence>